<name>A0A507FMY8_9FUNG</name>
<dbReference type="GO" id="GO:0006629">
    <property type="term" value="P:lipid metabolic process"/>
    <property type="evidence" value="ECO:0007669"/>
    <property type="project" value="InterPro"/>
</dbReference>
<sequence length="384" mass="43990">MVSAVKTAAPRAATKAGASGDVDAGVGKDKLTVGALRKALPPHIFEKNVAHSMWYLATDLTVIFACLRLYSDDISWPMYVIYANVLGLFMWCLFVVGHDCGHNTFSDSKALNAVMGHLSHGFILVPFWPWAKSHSTHHAYHQNKTKDKSHGWYDREDEGIEKIMKDQPFFIPFLYFFVYLLAGFPDGSHFNPFSSRLFHTTKDMVQCAVSSFVCVGFFASFVAYWGWERFVWIYVVPWLIFNFWLYKVTYLQHHGDGTIVYSDEAWDYLRGGLQTIDRVYDTNTGALDAVMHNITNGHVVHHLFSTSIPHYNLMEATEILRPQLGAAYKLVRGFPLVELIQHHWYSTRQWMIRRDGNGPTYWEFVNQDVYVKEMAAKKASTASK</sequence>
<evidence type="ECO:0000259" key="2">
    <source>
        <dbReference type="Pfam" id="PF00487"/>
    </source>
</evidence>
<dbReference type="InterPro" id="IPR005804">
    <property type="entry name" value="FA_desaturase_dom"/>
</dbReference>
<dbReference type="GO" id="GO:0016491">
    <property type="term" value="F:oxidoreductase activity"/>
    <property type="evidence" value="ECO:0007669"/>
    <property type="project" value="InterPro"/>
</dbReference>
<dbReference type="AlphaFoldDB" id="A0A507FMY8"/>
<keyword evidence="4" id="KW-1185">Reference proteome</keyword>
<keyword evidence="1" id="KW-1133">Transmembrane helix</keyword>
<feature type="transmembrane region" description="Helical" evidence="1">
    <location>
        <begin position="230"/>
        <end position="246"/>
    </location>
</feature>
<gene>
    <name evidence="3" type="ORF">CcCBS67573_g01132</name>
</gene>
<dbReference type="InterPro" id="IPR012171">
    <property type="entry name" value="Fatty_acid_desaturase"/>
</dbReference>
<evidence type="ECO:0000256" key="1">
    <source>
        <dbReference type="SAM" id="Phobius"/>
    </source>
</evidence>
<dbReference type="Pfam" id="PF00487">
    <property type="entry name" value="FA_desaturase"/>
    <property type="match status" value="1"/>
</dbReference>
<dbReference type="OrthoDB" id="1461976at2759"/>
<keyword evidence="1" id="KW-0472">Membrane</keyword>
<protein>
    <recommendedName>
        <fullName evidence="2">Fatty acid desaturase domain-containing protein</fullName>
    </recommendedName>
</protein>
<feature type="transmembrane region" description="Helical" evidence="1">
    <location>
        <begin position="76"/>
        <end position="98"/>
    </location>
</feature>
<evidence type="ECO:0000313" key="3">
    <source>
        <dbReference type="EMBL" id="TPX77603.1"/>
    </source>
</evidence>
<feature type="transmembrane region" description="Helical" evidence="1">
    <location>
        <begin position="167"/>
        <end position="184"/>
    </location>
</feature>
<dbReference type="PANTHER" id="PTHR32100">
    <property type="entry name" value="OMEGA-6 FATTY ACID DESATURASE, CHLOROPLASTIC"/>
    <property type="match status" value="1"/>
</dbReference>
<feature type="domain" description="Fatty acid desaturase" evidence="2">
    <location>
        <begin position="75"/>
        <end position="330"/>
    </location>
</feature>
<dbReference type="EMBL" id="QEAP01000017">
    <property type="protein sequence ID" value="TPX77603.1"/>
    <property type="molecule type" value="Genomic_DNA"/>
</dbReference>
<dbReference type="STRING" id="246404.A0A507FMY8"/>
<proteinExistence type="predicted"/>
<feature type="transmembrane region" description="Helical" evidence="1">
    <location>
        <begin position="110"/>
        <end position="131"/>
    </location>
</feature>
<comment type="caution">
    <text evidence="3">The sequence shown here is derived from an EMBL/GenBank/DDBJ whole genome shotgun (WGS) entry which is preliminary data.</text>
</comment>
<organism evidence="3 4">
    <name type="scientific">Chytriomyces confervae</name>
    <dbReference type="NCBI Taxonomy" id="246404"/>
    <lineage>
        <taxon>Eukaryota</taxon>
        <taxon>Fungi</taxon>
        <taxon>Fungi incertae sedis</taxon>
        <taxon>Chytridiomycota</taxon>
        <taxon>Chytridiomycota incertae sedis</taxon>
        <taxon>Chytridiomycetes</taxon>
        <taxon>Chytridiales</taxon>
        <taxon>Chytriomycetaceae</taxon>
        <taxon>Chytriomyces</taxon>
    </lineage>
</organism>
<dbReference type="Proteomes" id="UP000320333">
    <property type="component" value="Unassembled WGS sequence"/>
</dbReference>
<accession>A0A507FMY8</accession>
<keyword evidence="1" id="KW-0812">Transmembrane</keyword>
<reference evidence="3 4" key="1">
    <citation type="journal article" date="2019" name="Sci. Rep.">
        <title>Comparative genomics of chytrid fungi reveal insights into the obligate biotrophic and pathogenic lifestyle of Synchytrium endobioticum.</title>
        <authorList>
            <person name="van de Vossenberg B.T.L.H."/>
            <person name="Warris S."/>
            <person name="Nguyen H.D.T."/>
            <person name="van Gent-Pelzer M.P.E."/>
            <person name="Joly D.L."/>
            <person name="van de Geest H.C."/>
            <person name="Bonants P.J.M."/>
            <person name="Smith D.S."/>
            <person name="Levesque C.A."/>
            <person name="van der Lee T.A.J."/>
        </authorList>
    </citation>
    <scope>NUCLEOTIDE SEQUENCE [LARGE SCALE GENOMIC DNA]</scope>
    <source>
        <strain evidence="3 4">CBS 675.73</strain>
    </source>
</reference>
<feature type="transmembrane region" description="Helical" evidence="1">
    <location>
        <begin position="205"/>
        <end position="224"/>
    </location>
</feature>
<evidence type="ECO:0000313" key="4">
    <source>
        <dbReference type="Proteomes" id="UP000320333"/>
    </source>
</evidence>